<keyword evidence="4" id="KW-0233">DNA recombination</keyword>
<reference evidence="10" key="2">
    <citation type="submission" date="2016-10" db="EMBL/GenBank/DDBJ databases">
        <authorList>
            <person name="de Groot N.N."/>
        </authorList>
    </citation>
    <scope>NUCLEOTIDE SEQUENCE [LARGE SCALE GENOMIC DNA]</scope>
    <source>
        <strain evidence="10">DSM 21843</strain>
    </source>
</reference>
<dbReference type="InterPro" id="IPR010998">
    <property type="entry name" value="Integrase_recombinase_N"/>
</dbReference>
<dbReference type="Gene3D" id="1.10.150.130">
    <property type="match status" value="1"/>
</dbReference>
<evidence type="ECO:0000259" key="8">
    <source>
        <dbReference type="PROSITE" id="PS51900"/>
    </source>
</evidence>
<name>A0A172RXI9_9ACTN</name>
<evidence type="ECO:0000313" key="10">
    <source>
        <dbReference type="EMBL" id="SEP01372.1"/>
    </source>
</evidence>
<dbReference type="Pfam" id="PF00589">
    <property type="entry name" value="Phage_integrase"/>
    <property type="match status" value="1"/>
</dbReference>
<dbReference type="AlphaFoldDB" id="A0A172RXI9"/>
<feature type="domain" description="Tyr recombinase" evidence="7">
    <location>
        <begin position="165"/>
        <end position="348"/>
    </location>
</feature>
<dbReference type="SUPFAM" id="SSF56349">
    <property type="entry name" value="DNA breaking-rejoining enzymes"/>
    <property type="match status" value="1"/>
</dbReference>
<dbReference type="InterPro" id="IPR050090">
    <property type="entry name" value="Tyrosine_recombinase_XerCD"/>
</dbReference>
<feature type="domain" description="Core-binding (CB)" evidence="8">
    <location>
        <begin position="72"/>
        <end position="144"/>
    </location>
</feature>
<organism evidence="10 11">
    <name type="scientific">Denitrobacterium detoxificans</name>
    <dbReference type="NCBI Taxonomy" id="79604"/>
    <lineage>
        <taxon>Bacteria</taxon>
        <taxon>Bacillati</taxon>
        <taxon>Actinomycetota</taxon>
        <taxon>Coriobacteriia</taxon>
        <taxon>Eggerthellales</taxon>
        <taxon>Eggerthellaceae</taxon>
        <taxon>Denitrobacterium</taxon>
    </lineage>
</organism>
<dbReference type="PANTHER" id="PTHR30349:SF64">
    <property type="entry name" value="PROPHAGE INTEGRASE INTD-RELATED"/>
    <property type="match status" value="1"/>
</dbReference>
<proteinExistence type="inferred from homology"/>
<dbReference type="KEGG" id="ddt:AAY81_04100"/>
<dbReference type="PROSITE" id="PS51898">
    <property type="entry name" value="TYR_RECOMBINASE"/>
    <property type="match status" value="1"/>
</dbReference>
<dbReference type="Pfam" id="PF14659">
    <property type="entry name" value="Phage_int_SAM_3"/>
    <property type="match status" value="1"/>
</dbReference>
<dbReference type="STRING" id="79604.AAY81_04100"/>
<accession>A0A172RXI9</accession>
<dbReference type="PROSITE" id="PS51900">
    <property type="entry name" value="CB"/>
    <property type="match status" value="1"/>
</dbReference>
<gene>
    <name evidence="9" type="ORF">SAMN02910314_01290</name>
    <name evidence="10" type="ORF">SAMN02910314_01914</name>
</gene>
<dbReference type="Gene3D" id="1.10.443.10">
    <property type="entry name" value="Intergrase catalytic core"/>
    <property type="match status" value="1"/>
</dbReference>
<evidence type="ECO:0000256" key="4">
    <source>
        <dbReference type="ARBA" id="ARBA00023172"/>
    </source>
</evidence>
<protein>
    <submittedName>
        <fullName evidence="10">Site-specific recombinase XerC</fullName>
    </submittedName>
</protein>
<dbReference type="CDD" id="cd01189">
    <property type="entry name" value="INT_ICEBs1_C_like"/>
    <property type="match status" value="1"/>
</dbReference>
<dbReference type="InterPro" id="IPR002104">
    <property type="entry name" value="Integrase_catalytic"/>
</dbReference>
<dbReference type="Proteomes" id="UP000182975">
    <property type="component" value="Unassembled WGS sequence"/>
</dbReference>
<dbReference type="InterPro" id="IPR004107">
    <property type="entry name" value="Integrase_SAM-like_N"/>
</dbReference>
<dbReference type="GO" id="GO:0006310">
    <property type="term" value="P:DNA recombination"/>
    <property type="evidence" value="ECO:0007669"/>
    <property type="project" value="UniProtKB-KW"/>
</dbReference>
<evidence type="ECO:0000256" key="6">
    <source>
        <dbReference type="SAM" id="MobiDB-lite"/>
    </source>
</evidence>
<dbReference type="OrthoDB" id="3175606at2"/>
<evidence type="ECO:0000313" key="11">
    <source>
        <dbReference type="Proteomes" id="UP000182975"/>
    </source>
</evidence>
<evidence type="ECO:0000256" key="1">
    <source>
        <dbReference type="ARBA" id="ARBA00008857"/>
    </source>
</evidence>
<keyword evidence="11" id="KW-1185">Reference proteome</keyword>
<dbReference type="EMBL" id="FOEC01000019">
    <property type="protein sequence ID" value="SEP01372.1"/>
    <property type="molecule type" value="Genomic_DNA"/>
</dbReference>
<keyword evidence="3 5" id="KW-0238">DNA-binding</keyword>
<dbReference type="PANTHER" id="PTHR30349">
    <property type="entry name" value="PHAGE INTEGRASE-RELATED"/>
    <property type="match status" value="1"/>
</dbReference>
<keyword evidence="2" id="KW-0229">DNA integration</keyword>
<dbReference type="InterPro" id="IPR013762">
    <property type="entry name" value="Integrase-like_cat_sf"/>
</dbReference>
<dbReference type="EMBL" id="FOEC01000007">
    <property type="protein sequence ID" value="SEO81311.1"/>
    <property type="molecule type" value="Genomic_DNA"/>
</dbReference>
<dbReference type="InterPro" id="IPR044068">
    <property type="entry name" value="CB"/>
</dbReference>
<evidence type="ECO:0000313" key="9">
    <source>
        <dbReference type="EMBL" id="SEO81311.1"/>
    </source>
</evidence>
<feature type="region of interest" description="Disordered" evidence="6">
    <location>
        <begin position="27"/>
        <end position="47"/>
    </location>
</feature>
<evidence type="ECO:0000256" key="5">
    <source>
        <dbReference type="PROSITE-ProRule" id="PRU01248"/>
    </source>
</evidence>
<evidence type="ECO:0000256" key="3">
    <source>
        <dbReference type="ARBA" id="ARBA00023125"/>
    </source>
</evidence>
<evidence type="ECO:0000259" key="7">
    <source>
        <dbReference type="PROSITE" id="PS51898"/>
    </source>
</evidence>
<dbReference type="GO" id="GO:0003677">
    <property type="term" value="F:DNA binding"/>
    <property type="evidence" value="ECO:0007669"/>
    <property type="project" value="UniProtKB-UniRule"/>
</dbReference>
<dbReference type="InterPro" id="IPR011010">
    <property type="entry name" value="DNA_brk_join_enz"/>
</dbReference>
<feature type="compositionally biased region" description="Basic residues" evidence="6">
    <location>
        <begin position="29"/>
        <end position="40"/>
    </location>
</feature>
<sequence length="389" mass="43379">MRSVEGSVVKVGEGRYRVSVELPRDPRTGRRVRRSRTVRGTRREAEAAKRELLEEAGAEPAAMPVTVEEYAEGVYLPAKALEVRATTLVGYRGRLRNHVYPAFGQVELSQVTPQAIRRWLGGFERPATAEEAYRTLSQLMSFAMYDGAIESNPFDRVRRPRRQRYEPVVLDASQMRAYLELFHGTRVEAAVLLAAGCGLRRGEICGLDVDDVDWETGEVRVSGTYIMVDGVPTEEDTKSERSRRTVHMPPQLLGRLRDVSPESGPLLAEDGVRMNPDNVSHEYRRILDASDVEPKVPLKNLRHSSLTLAYDSGARLLDVRDRAGHSSESITARYYVRPKTSGDEEIAEAIGEALVTSRYISGGNPPKDDPVAEFEAELAAVTLESVEHF</sequence>
<dbReference type="GO" id="GO:0015074">
    <property type="term" value="P:DNA integration"/>
    <property type="evidence" value="ECO:0007669"/>
    <property type="project" value="UniProtKB-KW"/>
</dbReference>
<dbReference type="RefSeq" id="WP_066661693.1">
    <property type="nucleotide sequence ID" value="NZ_CP011402.1"/>
</dbReference>
<evidence type="ECO:0000256" key="2">
    <source>
        <dbReference type="ARBA" id="ARBA00022908"/>
    </source>
</evidence>
<reference evidence="11" key="1">
    <citation type="submission" date="2016-10" db="EMBL/GenBank/DDBJ databases">
        <authorList>
            <person name="Varghese N."/>
        </authorList>
    </citation>
    <scope>NUCLEOTIDE SEQUENCE [LARGE SCALE GENOMIC DNA]</scope>
    <source>
        <strain evidence="11">DSM 21843</strain>
    </source>
</reference>
<comment type="similarity">
    <text evidence="1">Belongs to the 'phage' integrase family.</text>
</comment>